<dbReference type="InterPro" id="IPR050077">
    <property type="entry name" value="LexA_repressor"/>
</dbReference>
<dbReference type="GO" id="GO:0009432">
    <property type="term" value="P:SOS response"/>
    <property type="evidence" value="ECO:0007669"/>
    <property type="project" value="UniProtKB-KW"/>
</dbReference>
<dbReference type="InterPro" id="IPR036286">
    <property type="entry name" value="LexA/Signal_pep-like_sf"/>
</dbReference>
<feature type="domain" description="Peptidase S24/S26A/S26B/S26C" evidence="8">
    <location>
        <begin position="15"/>
        <end position="131"/>
    </location>
</feature>
<dbReference type="Proteomes" id="UP000662914">
    <property type="component" value="Chromosome"/>
</dbReference>
<evidence type="ECO:0000256" key="2">
    <source>
        <dbReference type="ARBA" id="ARBA00022763"/>
    </source>
</evidence>
<keyword evidence="3 7" id="KW-0378">Hydrolase</keyword>
<evidence type="ECO:0000256" key="7">
    <source>
        <dbReference type="RuleBase" id="RU003991"/>
    </source>
</evidence>
<dbReference type="NCBIfam" id="NF007621">
    <property type="entry name" value="PRK10276.1"/>
    <property type="match status" value="1"/>
</dbReference>
<evidence type="ECO:0000256" key="1">
    <source>
        <dbReference type="ARBA" id="ARBA00007484"/>
    </source>
</evidence>
<name>A0A809R4Y8_9PROT</name>
<evidence type="ECO:0000256" key="3">
    <source>
        <dbReference type="ARBA" id="ARBA00022801"/>
    </source>
</evidence>
<protein>
    <submittedName>
        <fullName evidence="9">DNA polymerase V subunit UmuD</fullName>
    </submittedName>
</protein>
<dbReference type="SUPFAM" id="SSF51306">
    <property type="entry name" value="LexA/Signal peptidase"/>
    <property type="match status" value="1"/>
</dbReference>
<keyword evidence="4 7" id="KW-0068">Autocatalytic cleavage</keyword>
<dbReference type="Gene3D" id="2.10.109.10">
    <property type="entry name" value="Umud Fragment, subunit A"/>
    <property type="match status" value="1"/>
</dbReference>
<evidence type="ECO:0000259" key="8">
    <source>
        <dbReference type="Pfam" id="PF00717"/>
    </source>
</evidence>
<dbReference type="EMBL" id="AP021857">
    <property type="protein sequence ID" value="BBO19365.1"/>
    <property type="molecule type" value="Genomic_DNA"/>
</dbReference>
<organism evidence="9 10">
    <name type="scientific">Candidatus Desulfobacillus denitrificans</name>
    <dbReference type="NCBI Taxonomy" id="2608985"/>
    <lineage>
        <taxon>Bacteria</taxon>
        <taxon>Pseudomonadati</taxon>
        <taxon>Pseudomonadota</taxon>
        <taxon>Betaproteobacteria</taxon>
        <taxon>Candidatus Desulfobacillus</taxon>
    </lineage>
</organism>
<dbReference type="GO" id="GO:0006281">
    <property type="term" value="P:DNA repair"/>
    <property type="evidence" value="ECO:0007669"/>
    <property type="project" value="UniProtKB-KW"/>
</dbReference>
<dbReference type="InterPro" id="IPR006197">
    <property type="entry name" value="Peptidase_S24_LexA"/>
</dbReference>
<accession>A0A809R4Y8</accession>
<dbReference type="PRINTS" id="PR00726">
    <property type="entry name" value="LEXASERPTASE"/>
</dbReference>
<reference evidence="9" key="1">
    <citation type="journal article" name="DNA Res.">
        <title>The physiological potential of anammox bacteria as revealed by their core genome structure.</title>
        <authorList>
            <person name="Okubo T."/>
            <person name="Toyoda A."/>
            <person name="Fukuhara K."/>
            <person name="Uchiyama I."/>
            <person name="Harigaya Y."/>
            <person name="Kuroiwa M."/>
            <person name="Suzuki T."/>
            <person name="Murakami Y."/>
            <person name="Suwa Y."/>
            <person name="Takami H."/>
        </authorList>
    </citation>
    <scope>NUCLEOTIDE SEQUENCE</scope>
    <source>
        <strain evidence="9">317325-3</strain>
    </source>
</reference>
<dbReference type="PANTHER" id="PTHR33516:SF2">
    <property type="entry name" value="LEXA REPRESSOR-RELATED"/>
    <property type="match status" value="1"/>
</dbReference>
<evidence type="ECO:0000313" key="10">
    <source>
        <dbReference type="Proteomes" id="UP000662914"/>
    </source>
</evidence>
<keyword evidence="6" id="KW-0742">SOS response</keyword>
<evidence type="ECO:0000313" key="9">
    <source>
        <dbReference type="EMBL" id="BBO19365.1"/>
    </source>
</evidence>
<proteinExistence type="inferred from homology"/>
<dbReference type="GO" id="GO:0016787">
    <property type="term" value="F:hydrolase activity"/>
    <property type="evidence" value="ECO:0007669"/>
    <property type="project" value="UniProtKB-KW"/>
</dbReference>
<keyword evidence="2" id="KW-0227">DNA damage</keyword>
<evidence type="ECO:0000256" key="6">
    <source>
        <dbReference type="ARBA" id="ARBA00023236"/>
    </source>
</evidence>
<sequence>MIFVPAPAAPRLARPLFRSRVPAGLPVAAEEHVDGSLDLNEHLIEHRESTYFIRVQGQSMTGAGIHDGDLLVVDRALEPRDGDIVVAMVDNELTLKRLSKRNGHVRLLPENPCFHPIAFADGQELSIWGVATSVVHRLK</sequence>
<evidence type="ECO:0000256" key="5">
    <source>
        <dbReference type="ARBA" id="ARBA00023204"/>
    </source>
</evidence>
<dbReference type="AlphaFoldDB" id="A0A809R4Y8"/>
<dbReference type="GO" id="GO:0006355">
    <property type="term" value="P:regulation of DNA-templated transcription"/>
    <property type="evidence" value="ECO:0007669"/>
    <property type="project" value="InterPro"/>
</dbReference>
<evidence type="ECO:0000256" key="4">
    <source>
        <dbReference type="ARBA" id="ARBA00022813"/>
    </source>
</evidence>
<dbReference type="KEGG" id="ddz:DSYM_00640"/>
<dbReference type="CDD" id="cd06529">
    <property type="entry name" value="S24_LexA-like"/>
    <property type="match status" value="1"/>
</dbReference>
<dbReference type="InterPro" id="IPR015927">
    <property type="entry name" value="Peptidase_S24_S26A/B/C"/>
</dbReference>
<dbReference type="Pfam" id="PF00717">
    <property type="entry name" value="Peptidase_S24"/>
    <property type="match status" value="1"/>
</dbReference>
<dbReference type="InterPro" id="IPR039418">
    <property type="entry name" value="LexA-like"/>
</dbReference>
<dbReference type="PANTHER" id="PTHR33516">
    <property type="entry name" value="LEXA REPRESSOR"/>
    <property type="match status" value="1"/>
</dbReference>
<dbReference type="GO" id="GO:0003677">
    <property type="term" value="F:DNA binding"/>
    <property type="evidence" value="ECO:0007669"/>
    <property type="project" value="InterPro"/>
</dbReference>
<comment type="similarity">
    <text evidence="1 7">Belongs to the peptidase S24 family.</text>
</comment>
<gene>
    <name evidence="9" type="ORF">DSYM_00640</name>
</gene>
<keyword evidence="5" id="KW-0234">DNA repair</keyword>